<proteinExistence type="predicted"/>
<sequence length="260" mass="26182">MLRTLPLIALAAYASAQTLPSISETCTNTLKSIALNADVAACLNPVALISLISGNSSTAITPAVDNWLTGLCAAPACSNATITSVVSNVTAGCSTELSTEGVSAENNAQISALIQQYYPTVRSIACLKEGSSFCVTKELEAFETAVGQTLSLDTIAALILNPPTSLSSNVTCTNCVKEAYNIIKKDIPSAASLVDESSITEECGASFVDGSTPSGITQSAVSTTQGATGSSGGNGALSLSSGAFVTFSSVVSSALFIALA</sequence>
<reference evidence="2 3" key="1">
    <citation type="journal article" date="2019" name="Nat. Ecol. Evol.">
        <title>Megaphylogeny resolves global patterns of mushroom evolution.</title>
        <authorList>
            <person name="Varga T."/>
            <person name="Krizsan K."/>
            <person name="Foldi C."/>
            <person name="Dima B."/>
            <person name="Sanchez-Garcia M."/>
            <person name="Sanchez-Ramirez S."/>
            <person name="Szollosi G.J."/>
            <person name="Szarkandi J.G."/>
            <person name="Papp V."/>
            <person name="Albert L."/>
            <person name="Andreopoulos W."/>
            <person name="Angelini C."/>
            <person name="Antonin V."/>
            <person name="Barry K.W."/>
            <person name="Bougher N.L."/>
            <person name="Buchanan P."/>
            <person name="Buyck B."/>
            <person name="Bense V."/>
            <person name="Catcheside P."/>
            <person name="Chovatia M."/>
            <person name="Cooper J."/>
            <person name="Damon W."/>
            <person name="Desjardin D."/>
            <person name="Finy P."/>
            <person name="Geml J."/>
            <person name="Haridas S."/>
            <person name="Hughes K."/>
            <person name="Justo A."/>
            <person name="Karasinski D."/>
            <person name="Kautmanova I."/>
            <person name="Kiss B."/>
            <person name="Kocsube S."/>
            <person name="Kotiranta H."/>
            <person name="LaButti K.M."/>
            <person name="Lechner B.E."/>
            <person name="Liimatainen K."/>
            <person name="Lipzen A."/>
            <person name="Lukacs Z."/>
            <person name="Mihaltcheva S."/>
            <person name="Morgado L.N."/>
            <person name="Niskanen T."/>
            <person name="Noordeloos M.E."/>
            <person name="Ohm R.A."/>
            <person name="Ortiz-Santana B."/>
            <person name="Ovrebo C."/>
            <person name="Racz N."/>
            <person name="Riley R."/>
            <person name="Savchenko A."/>
            <person name="Shiryaev A."/>
            <person name="Soop K."/>
            <person name="Spirin V."/>
            <person name="Szebenyi C."/>
            <person name="Tomsovsky M."/>
            <person name="Tulloss R.E."/>
            <person name="Uehling J."/>
            <person name="Grigoriev I.V."/>
            <person name="Vagvolgyi C."/>
            <person name="Papp T."/>
            <person name="Martin F.M."/>
            <person name="Miettinen O."/>
            <person name="Hibbett D.S."/>
            <person name="Nagy L.G."/>
        </authorList>
    </citation>
    <scope>NUCLEOTIDE SEQUENCE [LARGE SCALE GENOMIC DNA]</scope>
    <source>
        <strain evidence="2 3">FP101781</strain>
    </source>
</reference>
<keyword evidence="3" id="KW-1185">Reference proteome</keyword>
<accession>A0A4Y7TW25</accession>
<feature type="chain" id="PRO_5021335079" evidence="1">
    <location>
        <begin position="17"/>
        <end position="260"/>
    </location>
</feature>
<dbReference type="Proteomes" id="UP000298030">
    <property type="component" value="Unassembled WGS sequence"/>
</dbReference>
<dbReference type="EMBL" id="QPFP01000003">
    <property type="protein sequence ID" value="TEB38363.1"/>
    <property type="molecule type" value="Genomic_DNA"/>
</dbReference>
<feature type="signal peptide" evidence="1">
    <location>
        <begin position="1"/>
        <end position="16"/>
    </location>
</feature>
<evidence type="ECO:0000313" key="3">
    <source>
        <dbReference type="Proteomes" id="UP000298030"/>
    </source>
</evidence>
<dbReference type="PANTHER" id="PTHR34862:SF1">
    <property type="entry name" value="SPARK DOMAIN-CONTAINING PROTEIN"/>
    <property type="match status" value="1"/>
</dbReference>
<dbReference type="AlphaFoldDB" id="A0A4Y7TW25"/>
<dbReference type="PANTHER" id="PTHR34862">
    <property type="entry name" value="SPARK DOMAIN-CONTAINING PROTEIN"/>
    <property type="match status" value="1"/>
</dbReference>
<dbReference type="OrthoDB" id="2536450at2759"/>
<evidence type="ECO:0000256" key="1">
    <source>
        <dbReference type="SAM" id="SignalP"/>
    </source>
</evidence>
<evidence type="ECO:0000313" key="2">
    <source>
        <dbReference type="EMBL" id="TEB38363.1"/>
    </source>
</evidence>
<protein>
    <submittedName>
        <fullName evidence="2">Uncharacterized protein</fullName>
    </submittedName>
</protein>
<keyword evidence="1" id="KW-0732">Signal</keyword>
<gene>
    <name evidence="2" type="ORF">FA13DRAFT_1705295</name>
</gene>
<comment type="caution">
    <text evidence="2">The sequence shown here is derived from an EMBL/GenBank/DDBJ whole genome shotgun (WGS) entry which is preliminary data.</text>
</comment>
<name>A0A4Y7TW25_COPMI</name>
<dbReference type="STRING" id="71717.A0A4Y7TW25"/>
<organism evidence="2 3">
    <name type="scientific">Coprinellus micaceus</name>
    <name type="common">Glistening ink-cap mushroom</name>
    <name type="synonym">Coprinus micaceus</name>
    <dbReference type="NCBI Taxonomy" id="71717"/>
    <lineage>
        <taxon>Eukaryota</taxon>
        <taxon>Fungi</taxon>
        <taxon>Dikarya</taxon>
        <taxon>Basidiomycota</taxon>
        <taxon>Agaricomycotina</taxon>
        <taxon>Agaricomycetes</taxon>
        <taxon>Agaricomycetidae</taxon>
        <taxon>Agaricales</taxon>
        <taxon>Agaricineae</taxon>
        <taxon>Psathyrellaceae</taxon>
        <taxon>Coprinellus</taxon>
    </lineage>
</organism>